<dbReference type="Pfam" id="PF00155">
    <property type="entry name" value="Aminotran_1_2"/>
    <property type="match status" value="1"/>
</dbReference>
<dbReference type="CDD" id="cd00609">
    <property type="entry name" value="AAT_like"/>
    <property type="match status" value="1"/>
</dbReference>
<reference evidence="7 8" key="1">
    <citation type="submission" date="2021-10" db="EMBL/GenBank/DDBJ databases">
        <title>Lutispora strain m25 sp. nov., a thermophilic, non-spore-forming bacterium isolated from a lab-scale methanogenic bioreactor digesting anaerobic sludge.</title>
        <authorList>
            <person name="El Houari A."/>
            <person name="Mcdonald J."/>
        </authorList>
    </citation>
    <scope>NUCLEOTIDE SEQUENCE [LARGE SCALE GENOMIC DNA]</scope>
    <source>
        <strain evidence="8">m25</strain>
    </source>
</reference>
<keyword evidence="8" id="KW-1185">Reference proteome</keyword>
<proteinExistence type="inferred from homology"/>
<dbReference type="InterPro" id="IPR004839">
    <property type="entry name" value="Aminotransferase_I/II_large"/>
</dbReference>
<evidence type="ECO:0000256" key="5">
    <source>
        <dbReference type="ARBA" id="ARBA00022898"/>
    </source>
</evidence>
<keyword evidence="4" id="KW-0808">Transferase</keyword>
<dbReference type="InterPro" id="IPR015421">
    <property type="entry name" value="PyrdxlP-dep_Trfase_major"/>
</dbReference>
<comment type="cofactor">
    <cofactor evidence="1">
        <name>pyridoxal 5'-phosphate</name>
        <dbReference type="ChEBI" id="CHEBI:597326"/>
    </cofactor>
</comment>
<dbReference type="InterPro" id="IPR050596">
    <property type="entry name" value="AspAT/PAT-like"/>
</dbReference>
<evidence type="ECO:0000256" key="2">
    <source>
        <dbReference type="ARBA" id="ARBA00007441"/>
    </source>
</evidence>
<dbReference type="InterPro" id="IPR015422">
    <property type="entry name" value="PyrdxlP-dep_Trfase_small"/>
</dbReference>
<evidence type="ECO:0000259" key="6">
    <source>
        <dbReference type="Pfam" id="PF00155"/>
    </source>
</evidence>
<organism evidence="7 8">
    <name type="scientific">Lutispora saccharofermentans</name>
    <dbReference type="NCBI Taxonomy" id="3024236"/>
    <lineage>
        <taxon>Bacteria</taxon>
        <taxon>Bacillati</taxon>
        <taxon>Bacillota</taxon>
        <taxon>Clostridia</taxon>
        <taxon>Lutisporales</taxon>
        <taxon>Lutisporaceae</taxon>
        <taxon>Lutispora</taxon>
    </lineage>
</organism>
<keyword evidence="3 7" id="KW-0032">Aminotransferase</keyword>
<dbReference type="PANTHER" id="PTHR46383:SF1">
    <property type="entry name" value="ASPARTATE AMINOTRANSFERASE"/>
    <property type="match status" value="1"/>
</dbReference>
<evidence type="ECO:0000256" key="3">
    <source>
        <dbReference type="ARBA" id="ARBA00022576"/>
    </source>
</evidence>
<dbReference type="EMBL" id="JAJEKE010000005">
    <property type="protein sequence ID" value="MCQ1529383.1"/>
    <property type="molecule type" value="Genomic_DNA"/>
</dbReference>
<dbReference type="Gene3D" id="3.40.640.10">
    <property type="entry name" value="Type I PLP-dependent aspartate aminotransferase-like (Major domain)"/>
    <property type="match status" value="1"/>
</dbReference>
<protein>
    <submittedName>
        <fullName evidence="7">Aminotransferase class I/II-fold pyridoxal phosphate-dependent enzyme</fullName>
    </submittedName>
</protein>
<evidence type="ECO:0000256" key="1">
    <source>
        <dbReference type="ARBA" id="ARBA00001933"/>
    </source>
</evidence>
<evidence type="ECO:0000313" key="7">
    <source>
        <dbReference type="EMBL" id="MCQ1529383.1"/>
    </source>
</evidence>
<keyword evidence="5" id="KW-0663">Pyridoxal phosphate</keyword>
<accession>A0ABT1NGX9</accession>
<comment type="caution">
    <text evidence="7">The sequence shown here is derived from an EMBL/GenBank/DDBJ whole genome shotgun (WGS) entry which is preliminary data.</text>
</comment>
<dbReference type="PANTHER" id="PTHR46383">
    <property type="entry name" value="ASPARTATE AMINOTRANSFERASE"/>
    <property type="match status" value="1"/>
</dbReference>
<evidence type="ECO:0000313" key="8">
    <source>
        <dbReference type="Proteomes" id="UP001651880"/>
    </source>
</evidence>
<dbReference type="Gene3D" id="3.90.1150.10">
    <property type="entry name" value="Aspartate Aminotransferase, domain 1"/>
    <property type="match status" value="1"/>
</dbReference>
<dbReference type="RefSeq" id="WP_255226903.1">
    <property type="nucleotide sequence ID" value="NZ_JAJEKE010000005.1"/>
</dbReference>
<comment type="similarity">
    <text evidence="2">Belongs to the class-I pyridoxal-phosphate-dependent aminotransferase family.</text>
</comment>
<dbReference type="GO" id="GO:0008483">
    <property type="term" value="F:transaminase activity"/>
    <property type="evidence" value="ECO:0007669"/>
    <property type="project" value="UniProtKB-KW"/>
</dbReference>
<feature type="domain" description="Aminotransferase class I/classII large" evidence="6">
    <location>
        <begin position="32"/>
        <end position="371"/>
    </location>
</feature>
<name>A0ABT1NGX9_9FIRM</name>
<sequence length="383" mass="42491">MPKMAQMVVNQKRSGIREIVELSQGIEGVYHMEIGEPLFQTPMNIIEAGCNALKEGYTKYTPNAGFMPLRKAISDRLNNDYKLALKPENTVVTTGGVQAIANAVRVLTEIGDEVLLPDPGWPNYENIIMSTGAVPVRYTLTPENGFLPSFEELKKLITPKTKVLIVNTPSNPLGVIFPEKTMKEIVSFVKENDLFLISDEVYEKIVFKGKHVSALNYDTDDRVVAIYTMSKSYAMTGWRVGYAVASEDIIAQMTKMQEAYVSCTPAVSQKAAEAALTGPQDFIESAKESYLKNRDIAASILNEYGIDYFMPEGAFYMWINAKCEDSTGFAKELLLQRKVAVASGRTFGPSGKSFIRISLASPEETVKNGVRLLAEYIKEKNLL</sequence>
<dbReference type="SUPFAM" id="SSF53383">
    <property type="entry name" value="PLP-dependent transferases"/>
    <property type="match status" value="1"/>
</dbReference>
<gene>
    <name evidence="7" type="ORF">LJD61_07430</name>
</gene>
<dbReference type="InterPro" id="IPR015424">
    <property type="entry name" value="PyrdxlP-dep_Trfase"/>
</dbReference>
<evidence type="ECO:0000256" key="4">
    <source>
        <dbReference type="ARBA" id="ARBA00022679"/>
    </source>
</evidence>
<dbReference type="Proteomes" id="UP001651880">
    <property type="component" value="Unassembled WGS sequence"/>
</dbReference>